<proteinExistence type="inferred from homology"/>
<keyword evidence="7" id="KW-0819">tRNA processing</keyword>
<sequence length="127" mass="14316">MSQQSTVELLPSCHYEAPDEIKDFAIDPSSVHTTDGKTTGPSDHVLEAGAIDKNKPSQHKDSKIGRLRAYITTLQDDVNVYLTQRMKEADKDKNSENIQQIEQSIERRVLDDGVDEDDEDEEEGNEK</sequence>
<evidence type="ECO:0000256" key="2">
    <source>
        <dbReference type="ARBA" id="ARBA00004574"/>
    </source>
</evidence>
<evidence type="ECO:0000256" key="3">
    <source>
        <dbReference type="ARBA" id="ARBA00008529"/>
    </source>
</evidence>
<comment type="caution">
    <text evidence="15">The sequence shown here is derived from an EMBL/GenBank/DDBJ whole genome shotgun (WGS) entry which is preliminary data.</text>
</comment>
<dbReference type="Proteomes" id="UP001165120">
    <property type="component" value="Unassembled WGS sequence"/>
</dbReference>
<dbReference type="GO" id="GO:0000781">
    <property type="term" value="C:chromosome, telomeric region"/>
    <property type="evidence" value="ECO:0007669"/>
    <property type="project" value="UniProtKB-SubCell"/>
</dbReference>
<feature type="compositionally biased region" description="Acidic residues" evidence="14">
    <location>
        <begin position="112"/>
        <end position="127"/>
    </location>
</feature>
<organism evidence="15 16">
    <name type="scientific">Candida boidinii</name>
    <name type="common">Yeast</name>
    <dbReference type="NCBI Taxonomy" id="5477"/>
    <lineage>
        <taxon>Eukaryota</taxon>
        <taxon>Fungi</taxon>
        <taxon>Dikarya</taxon>
        <taxon>Ascomycota</taxon>
        <taxon>Saccharomycotina</taxon>
        <taxon>Pichiomycetes</taxon>
        <taxon>Pichiales</taxon>
        <taxon>Pichiaceae</taxon>
        <taxon>Ogataea</taxon>
        <taxon>Ogataea/Candida clade</taxon>
    </lineage>
</organism>
<keyword evidence="10" id="KW-0010">Activator</keyword>
<evidence type="ECO:0000256" key="13">
    <source>
        <dbReference type="ARBA" id="ARBA00025393"/>
    </source>
</evidence>
<evidence type="ECO:0000256" key="6">
    <source>
        <dbReference type="ARBA" id="ARBA00022454"/>
    </source>
</evidence>
<dbReference type="EMBL" id="BSXN01001413">
    <property type="protein sequence ID" value="GME72967.1"/>
    <property type="molecule type" value="Genomic_DNA"/>
</dbReference>
<evidence type="ECO:0000256" key="14">
    <source>
        <dbReference type="SAM" id="MobiDB-lite"/>
    </source>
</evidence>
<evidence type="ECO:0000256" key="7">
    <source>
        <dbReference type="ARBA" id="ARBA00022694"/>
    </source>
</evidence>
<evidence type="ECO:0000256" key="1">
    <source>
        <dbReference type="ARBA" id="ARBA00004123"/>
    </source>
</evidence>
<accession>A0A9W6T532</accession>
<dbReference type="GO" id="GO:0005634">
    <property type="term" value="C:nucleus"/>
    <property type="evidence" value="ECO:0007669"/>
    <property type="project" value="UniProtKB-SubCell"/>
</dbReference>
<keyword evidence="8" id="KW-0779">Telomere</keyword>
<comment type="subunit">
    <text evidence="4">Component of the EKC/KEOPS complex composed of at least BUD32, CGI121, GON7, KAE1 and PCC1; the whole complex dimerizes.</text>
</comment>
<evidence type="ECO:0000313" key="16">
    <source>
        <dbReference type="Proteomes" id="UP001165120"/>
    </source>
</evidence>
<keyword evidence="11" id="KW-0804">Transcription</keyword>
<evidence type="ECO:0000256" key="11">
    <source>
        <dbReference type="ARBA" id="ARBA00023163"/>
    </source>
</evidence>
<keyword evidence="16" id="KW-1185">Reference proteome</keyword>
<evidence type="ECO:0000256" key="5">
    <source>
        <dbReference type="ARBA" id="ARBA00019746"/>
    </source>
</evidence>
<dbReference type="InterPro" id="IPR014849">
    <property type="entry name" value="EKC/KEOPS_Gon7"/>
</dbReference>
<dbReference type="GO" id="GO:0008033">
    <property type="term" value="P:tRNA processing"/>
    <property type="evidence" value="ECO:0007669"/>
    <property type="project" value="UniProtKB-KW"/>
</dbReference>
<name>A0A9W6T532_CANBO</name>
<reference evidence="15" key="1">
    <citation type="submission" date="2023-04" db="EMBL/GenBank/DDBJ databases">
        <title>Candida boidinii NBRC 10035.</title>
        <authorList>
            <person name="Ichikawa N."/>
            <person name="Sato H."/>
            <person name="Tonouchi N."/>
        </authorList>
    </citation>
    <scope>NUCLEOTIDE SEQUENCE</scope>
    <source>
        <strain evidence="15">NBRC 10035</strain>
    </source>
</reference>
<keyword evidence="9" id="KW-0805">Transcription regulation</keyword>
<comment type="similarity">
    <text evidence="3">Belongs to the GON7 family.</text>
</comment>
<protein>
    <recommendedName>
        <fullName evidence="5">EKC/KEOPS complex subunit GON7</fullName>
    </recommendedName>
</protein>
<dbReference type="Pfam" id="PF08738">
    <property type="entry name" value="Gon7"/>
    <property type="match status" value="1"/>
</dbReference>
<feature type="region of interest" description="Disordered" evidence="14">
    <location>
        <begin position="88"/>
        <end position="127"/>
    </location>
</feature>
<keyword evidence="6" id="KW-0158">Chromosome</keyword>
<evidence type="ECO:0000256" key="4">
    <source>
        <dbReference type="ARBA" id="ARBA00011534"/>
    </source>
</evidence>
<gene>
    <name evidence="15" type="ORF">Cboi02_000383600</name>
</gene>
<evidence type="ECO:0000313" key="15">
    <source>
        <dbReference type="EMBL" id="GME72967.1"/>
    </source>
</evidence>
<comment type="subcellular location">
    <subcellularLocation>
        <location evidence="2">Chromosome</location>
        <location evidence="2">Telomere</location>
    </subcellularLocation>
    <subcellularLocation>
        <location evidence="1">Nucleus</location>
    </subcellularLocation>
</comment>
<evidence type="ECO:0000256" key="9">
    <source>
        <dbReference type="ARBA" id="ARBA00023015"/>
    </source>
</evidence>
<keyword evidence="12" id="KW-0539">Nucleus</keyword>
<evidence type="ECO:0000256" key="12">
    <source>
        <dbReference type="ARBA" id="ARBA00023242"/>
    </source>
</evidence>
<comment type="function">
    <text evidence="13">Component of the EKC/KEOPS complex that is required for the formation of a threonylcarbamoyl group on adenosine at position 37 (t(6)A37) in tRNAs that read codons beginning with adenine. The complex is probably involved in the transfer of the threonylcarbamoyl moiety of threonylcarbamoyl-AMP (TC-AMP) to the N6 group of A37. GON7 likely plays a supporting role to the catalytic subunit KAE1 in the complex. The EKC/KEOPS complex also promotes both telomere uncapping and telomere elongation. The complex is required for efficient recruitment of transcriptional coactivators.</text>
</comment>
<evidence type="ECO:0000256" key="10">
    <source>
        <dbReference type="ARBA" id="ARBA00023159"/>
    </source>
</evidence>
<evidence type="ECO:0000256" key="8">
    <source>
        <dbReference type="ARBA" id="ARBA00022895"/>
    </source>
</evidence>
<dbReference type="AlphaFoldDB" id="A0A9W6T532"/>